<keyword evidence="11" id="KW-1185">Reference proteome</keyword>
<dbReference type="InterPro" id="IPR008271">
    <property type="entry name" value="Ser/Thr_kinase_AS"/>
</dbReference>
<keyword evidence="3 10" id="KW-0808">Transferase</keyword>
<dbReference type="PROSITE" id="PS00108">
    <property type="entry name" value="PROTEIN_KINASE_ST"/>
    <property type="match status" value="1"/>
</dbReference>
<dbReference type="RefSeq" id="WP_330975288.1">
    <property type="nucleotide sequence ID" value="NZ_JAZGLY010000007.1"/>
</dbReference>
<reference evidence="10 11" key="1">
    <citation type="submission" date="2024-01" db="EMBL/GenBank/DDBJ databases">
        <title>Niabella digestum sp. nov., isolated from waste digestion system.</title>
        <authorList>
            <person name="Zhang L."/>
        </authorList>
    </citation>
    <scope>NUCLEOTIDE SEQUENCE [LARGE SCALE GENOMIC DNA]</scope>
    <source>
        <strain evidence="10 11">A18</strain>
    </source>
</reference>
<evidence type="ECO:0000256" key="6">
    <source>
        <dbReference type="ARBA" id="ARBA00022840"/>
    </source>
</evidence>
<comment type="similarity">
    <text evidence="1">Belongs to the protein kinase superfamily. NEK Ser/Thr protein kinase family. NIMA subfamily.</text>
</comment>
<organism evidence="10 11">
    <name type="scientific">Niabella digestorum</name>
    <dbReference type="NCBI Taxonomy" id="3117701"/>
    <lineage>
        <taxon>Bacteria</taxon>
        <taxon>Pseudomonadati</taxon>
        <taxon>Bacteroidota</taxon>
        <taxon>Chitinophagia</taxon>
        <taxon>Chitinophagales</taxon>
        <taxon>Chitinophagaceae</taxon>
        <taxon>Niabella</taxon>
    </lineage>
</organism>
<gene>
    <name evidence="10" type="ORF">V2H41_11425</name>
</gene>
<evidence type="ECO:0000256" key="8">
    <source>
        <dbReference type="SAM" id="Phobius"/>
    </source>
</evidence>
<keyword evidence="6 7" id="KW-0067">ATP-binding</keyword>
<feature type="domain" description="Protein kinase" evidence="9">
    <location>
        <begin position="9"/>
        <end position="267"/>
    </location>
</feature>
<dbReference type="Gene3D" id="1.10.510.10">
    <property type="entry name" value="Transferase(Phosphotransferase) domain 1"/>
    <property type="match status" value="1"/>
</dbReference>
<keyword evidence="8" id="KW-0812">Transmembrane</keyword>
<dbReference type="EMBL" id="JAZGLY010000007">
    <property type="protein sequence ID" value="MEE6187882.1"/>
    <property type="molecule type" value="Genomic_DNA"/>
</dbReference>
<evidence type="ECO:0000313" key="10">
    <source>
        <dbReference type="EMBL" id="MEE6187882.1"/>
    </source>
</evidence>
<dbReference type="PROSITE" id="PS50011">
    <property type="entry name" value="PROTEIN_KINASE_DOM"/>
    <property type="match status" value="1"/>
</dbReference>
<dbReference type="GO" id="GO:0004674">
    <property type="term" value="F:protein serine/threonine kinase activity"/>
    <property type="evidence" value="ECO:0007669"/>
    <property type="project" value="UniProtKB-EC"/>
</dbReference>
<feature type="transmembrane region" description="Helical" evidence="8">
    <location>
        <begin position="300"/>
        <end position="325"/>
    </location>
</feature>
<dbReference type="CDD" id="cd14014">
    <property type="entry name" value="STKc_PknB_like"/>
    <property type="match status" value="1"/>
</dbReference>
<name>A0ABU7RIP4_9BACT</name>
<feature type="binding site" evidence="7">
    <location>
        <position position="37"/>
    </location>
    <ligand>
        <name>ATP</name>
        <dbReference type="ChEBI" id="CHEBI:30616"/>
    </ligand>
</feature>
<dbReference type="InterPro" id="IPR011009">
    <property type="entry name" value="Kinase-like_dom_sf"/>
</dbReference>
<evidence type="ECO:0000256" key="7">
    <source>
        <dbReference type="PROSITE-ProRule" id="PRU10141"/>
    </source>
</evidence>
<dbReference type="Proteomes" id="UP001357452">
    <property type="component" value="Unassembled WGS sequence"/>
</dbReference>
<evidence type="ECO:0000256" key="5">
    <source>
        <dbReference type="ARBA" id="ARBA00022777"/>
    </source>
</evidence>
<keyword evidence="8" id="KW-1133">Transmembrane helix</keyword>
<keyword evidence="5 10" id="KW-0418">Kinase</keyword>
<protein>
    <recommendedName>
        <fullName evidence="2">non-specific serine/threonine protein kinase</fullName>
        <ecNumber evidence="2">2.7.11.1</ecNumber>
    </recommendedName>
</protein>
<keyword evidence="8" id="KW-0472">Membrane</keyword>
<evidence type="ECO:0000259" key="9">
    <source>
        <dbReference type="PROSITE" id="PS50011"/>
    </source>
</evidence>
<dbReference type="PANTHER" id="PTHR43671:SF13">
    <property type="entry name" value="SERINE_THREONINE-PROTEIN KINASE NEK2"/>
    <property type="match status" value="1"/>
</dbReference>
<dbReference type="SUPFAM" id="SSF56112">
    <property type="entry name" value="Protein kinase-like (PK-like)"/>
    <property type="match status" value="1"/>
</dbReference>
<dbReference type="InterPro" id="IPR050660">
    <property type="entry name" value="NEK_Ser/Thr_kinase"/>
</dbReference>
<evidence type="ECO:0000256" key="2">
    <source>
        <dbReference type="ARBA" id="ARBA00012513"/>
    </source>
</evidence>
<comment type="caution">
    <text evidence="10">The sequence shown here is derived from an EMBL/GenBank/DDBJ whole genome shotgun (WGS) entry which is preliminary data.</text>
</comment>
<accession>A0ABU7RIP4</accession>
<dbReference type="InterPro" id="IPR000719">
    <property type="entry name" value="Prot_kinase_dom"/>
</dbReference>
<evidence type="ECO:0000256" key="3">
    <source>
        <dbReference type="ARBA" id="ARBA00022679"/>
    </source>
</evidence>
<evidence type="ECO:0000313" key="11">
    <source>
        <dbReference type="Proteomes" id="UP001357452"/>
    </source>
</evidence>
<keyword evidence="4 7" id="KW-0547">Nucleotide-binding</keyword>
<dbReference type="Pfam" id="PF00069">
    <property type="entry name" value="Pkinase"/>
    <property type="match status" value="1"/>
</dbReference>
<dbReference type="PROSITE" id="PS00107">
    <property type="entry name" value="PROTEIN_KINASE_ATP"/>
    <property type="match status" value="1"/>
</dbReference>
<dbReference type="EC" id="2.7.11.1" evidence="2"/>
<sequence>MENANINGYILKYKLGEGGMAEVWYAENILQKPAAVKVLLKKFCEEKEIVARFENEAKLMVRLDHPHIRTIMDYGILGERPCMVMEYLEGKDVAQRLKDGERFSNQQLIEWWNDLVDALQYTHRKHVIHRDIKPSNLFVTEEGKIKLLDFGVAKIKDNITVTQTGSRMGTLMYMSPEQVYDVKNLTPKTDIYSLAVSFYQMVTGRPPYPHENVSDFEIQESIVRKNIDTAVLPEPWRSLLPDYFHKNPEERKELRKIGNVAGGDETIVINPSHNKEQYVVPPVAPSPYTYIRRKKRRSSIVTFLLVTFIVALVIFALNKLVIFALNKDIITAYFNAFNSQAKNETQIETDKKKNIPKTPVIIPEEQPVDTYNDLNDTIISQEEDGRVDEIIISVDPIQKEQAIKNMIENYYRSRSDCDNLSRFFDTEVKQYYSKSNVSISEIQKECASYHGKWRFTEAVIDDASYVFTHHPQQQKVYVDFNMLYRIKQREEDEWILYNIDVSLVVGENNKIERIVERRIEKLS</sequence>
<dbReference type="SMART" id="SM00220">
    <property type="entry name" value="S_TKc"/>
    <property type="match status" value="1"/>
</dbReference>
<evidence type="ECO:0000256" key="4">
    <source>
        <dbReference type="ARBA" id="ARBA00022741"/>
    </source>
</evidence>
<dbReference type="PANTHER" id="PTHR43671">
    <property type="entry name" value="SERINE/THREONINE-PROTEIN KINASE NEK"/>
    <property type="match status" value="1"/>
</dbReference>
<evidence type="ECO:0000256" key="1">
    <source>
        <dbReference type="ARBA" id="ARBA00010886"/>
    </source>
</evidence>
<dbReference type="InterPro" id="IPR017441">
    <property type="entry name" value="Protein_kinase_ATP_BS"/>
</dbReference>
<proteinExistence type="inferred from homology"/>